<accession>M0QPC2</accession>
<dbReference type="GO" id="GO:0016887">
    <property type="term" value="F:ATP hydrolysis activity"/>
    <property type="evidence" value="ECO:0007669"/>
    <property type="project" value="InterPro"/>
</dbReference>
<dbReference type="InterPro" id="IPR003439">
    <property type="entry name" value="ABC_transporter-like_ATP-bd"/>
</dbReference>
<dbReference type="RefSeq" id="WP_007623891.1">
    <property type="nucleotide sequence ID" value="NZ_BANX01000032.1"/>
</dbReference>
<dbReference type="InterPro" id="IPR003593">
    <property type="entry name" value="AAA+_ATPase"/>
</dbReference>
<evidence type="ECO:0000313" key="7">
    <source>
        <dbReference type="Proteomes" id="UP000011666"/>
    </source>
</evidence>
<keyword evidence="2" id="KW-0813">Transport</keyword>
<protein>
    <submittedName>
        <fullName evidence="6">Putative ABC transporter ATP-binding protein</fullName>
    </submittedName>
</protein>
<evidence type="ECO:0000256" key="2">
    <source>
        <dbReference type="ARBA" id="ARBA00022448"/>
    </source>
</evidence>
<reference evidence="6 7" key="1">
    <citation type="submission" date="2013-01" db="EMBL/GenBank/DDBJ databases">
        <title>Whole genome shotgun sequence of Gordonia soli NBRC 108243.</title>
        <authorList>
            <person name="Isaki-Nakamura S."/>
            <person name="Hosoyama A."/>
            <person name="Tsuchikane K."/>
            <person name="Ando Y."/>
            <person name="Baba S."/>
            <person name="Ohji S."/>
            <person name="Hamada M."/>
            <person name="Tamura T."/>
            <person name="Yamazoe A."/>
            <person name="Yamazaki S."/>
            <person name="Fujita N."/>
        </authorList>
    </citation>
    <scope>NUCLEOTIDE SEQUENCE [LARGE SCALE GENOMIC DNA]</scope>
    <source>
        <strain evidence="6 7">NBRC 108243</strain>
    </source>
</reference>
<keyword evidence="3" id="KW-0547">Nucleotide-binding</keyword>
<organism evidence="6 7">
    <name type="scientific">Gordonia soli NBRC 108243</name>
    <dbReference type="NCBI Taxonomy" id="1223545"/>
    <lineage>
        <taxon>Bacteria</taxon>
        <taxon>Bacillati</taxon>
        <taxon>Actinomycetota</taxon>
        <taxon>Actinomycetes</taxon>
        <taxon>Mycobacteriales</taxon>
        <taxon>Gordoniaceae</taxon>
        <taxon>Gordonia</taxon>
    </lineage>
</organism>
<evidence type="ECO:0000256" key="3">
    <source>
        <dbReference type="ARBA" id="ARBA00022741"/>
    </source>
</evidence>
<dbReference type="OrthoDB" id="9804819at2"/>
<dbReference type="InterPro" id="IPR027417">
    <property type="entry name" value="P-loop_NTPase"/>
</dbReference>
<proteinExistence type="inferred from homology"/>
<evidence type="ECO:0000256" key="1">
    <source>
        <dbReference type="ARBA" id="ARBA00005417"/>
    </source>
</evidence>
<name>M0QPC2_9ACTN</name>
<dbReference type="PROSITE" id="PS00211">
    <property type="entry name" value="ABC_TRANSPORTER_1"/>
    <property type="match status" value="1"/>
</dbReference>
<dbReference type="STRING" id="1223545.GS4_32_00700"/>
<keyword evidence="7" id="KW-1185">Reference proteome</keyword>
<comment type="caution">
    <text evidence="6">The sequence shown here is derived from an EMBL/GenBank/DDBJ whole genome shotgun (WGS) entry which is preliminary data.</text>
</comment>
<sequence>MIEIDSAAVRFRRQLALDDVSLTVADGQVVYLLGRNGAGKSTLLRTVCGVTRPTSGTIRIDGRRLADHPSPATALGMHLDLDRVHPGHTARRHLRWICAAAGLPTGRVGEVLSAVGLSDVADRRLRAYSLGMRQRLGIATALLGDPANLVFDEPLNGLDIDGIIWLRGLLQTLAAEGRSILIASHMFAEVTRTADRVAVIADGRLVADGTVDDLIGDATDLEDAFVQLVSGDWPVNHTDGTGQLVGADEMTAS</sequence>
<dbReference type="Gene3D" id="3.40.50.300">
    <property type="entry name" value="P-loop containing nucleotide triphosphate hydrolases"/>
    <property type="match status" value="1"/>
</dbReference>
<dbReference type="InterPro" id="IPR017871">
    <property type="entry name" value="ABC_transporter-like_CS"/>
</dbReference>
<dbReference type="PANTHER" id="PTHR43335">
    <property type="entry name" value="ABC TRANSPORTER, ATP-BINDING PROTEIN"/>
    <property type="match status" value="1"/>
</dbReference>
<dbReference type="EMBL" id="BANX01000032">
    <property type="protein sequence ID" value="GAC70126.1"/>
    <property type="molecule type" value="Genomic_DNA"/>
</dbReference>
<dbReference type="PROSITE" id="PS50893">
    <property type="entry name" value="ABC_TRANSPORTER_2"/>
    <property type="match status" value="1"/>
</dbReference>
<dbReference type="eggNOG" id="COG1131">
    <property type="taxonomic scope" value="Bacteria"/>
</dbReference>
<evidence type="ECO:0000259" key="5">
    <source>
        <dbReference type="PROSITE" id="PS50893"/>
    </source>
</evidence>
<comment type="similarity">
    <text evidence="1">Belongs to the ABC transporter superfamily.</text>
</comment>
<dbReference type="Proteomes" id="UP000011666">
    <property type="component" value="Unassembled WGS sequence"/>
</dbReference>
<evidence type="ECO:0000313" key="6">
    <source>
        <dbReference type="EMBL" id="GAC70126.1"/>
    </source>
</evidence>
<gene>
    <name evidence="6" type="ORF">GS4_32_00700</name>
</gene>
<dbReference type="SMART" id="SM00382">
    <property type="entry name" value="AAA"/>
    <property type="match status" value="1"/>
</dbReference>
<keyword evidence="4 6" id="KW-0067">ATP-binding</keyword>
<dbReference type="Pfam" id="PF00005">
    <property type="entry name" value="ABC_tran"/>
    <property type="match status" value="1"/>
</dbReference>
<dbReference type="AlphaFoldDB" id="M0QPC2"/>
<dbReference type="GO" id="GO:0005524">
    <property type="term" value="F:ATP binding"/>
    <property type="evidence" value="ECO:0007669"/>
    <property type="project" value="UniProtKB-KW"/>
</dbReference>
<dbReference type="SUPFAM" id="SSF52540">
    <property type="entry name" value="P-loop containing nucleoside triphosphate hydrolases"/>
    <property type="match status" value="1"/>
</dbReference>
<evidence type="ECO:0000256" key="4">
    <source>
        <dbReference type="ARBA" id="ARBA00022840"/>
    </source>
</evidence>
<feature type="domain" description="ABC transporter" evidence="5">
    <location>
        <begin position="2"/>
        <end position="227"/>
    </location>
</feature>
<dbReference type="PANTHER" id="PTHR43335:SF4">
    <property type="entry name" value="ABC TRANSPORTER, ATP-BINDING PROTEIN"/>
    <property type="match status" value="1"/>
</dbReference>